<dbReference type="EMBL" id="WJXZ01000012">
    <property type="protein sequence ID" value="MRS63411.1"/>
    <property type="molecule type" value="Genomic_DNA"/>
</dbReference>
<keyword evidence="2" id="KW-0238">DNA-binding</keyword>
<evidence type="ECO:0000313" key="5">
    <source>
        <dbReference type="EMBL" id="MRS63411.1"/>
    </source>
</evidence>
<evidence type="ECO:0000313" key="6">
    <source>
        <dbReference type="Proteomes" id="UP000441754"/>
    </source>
</evidence>
<dbReference type="PANTHER" id="PTHR46796">
    <property type="entry name" value="HTH-TYPE TRANSCRIPTIONAL ACTIVATOR RHAS-RELATED"/>
    <property type="match status" value="1"/>
</dbReference>
<dbReference type="SUPFAM" id="SSF46689">
    <property type="entry name" value="Homeodomain-like"/>
    <property type="match status" value="1"/>
</dbReference>
<dbReference type="InterPro" id="IPR018060">
    <property type="entry name" value="HTH_AraC"/>
</dbReference>
<dbReference type="InterPro" id="IPR046532">
    <property type="entry name" value="DUF6597"/>
</dbReference>
<protein>
    <submittedName>
        <fullName evidence="5">Helix-turn-helix domain-containing protein</fullName>
    </submittedName>
</protein>
<dbReference type="RefSeq" id="WP_154176778.1">
    <property type="nucleotide sequence ID" value="NZ_WJXZ01000012.1"/>
</dbReference>
<dbReference type="OrthoDB" id="635259at2"/>
<dbReference type="Proteomes" id="UP000441754">
    <property type="component" value="Unassembled WGS sequence"/>
</dbReference>
<gene>
    <name evidence="5" type="ORF">GJJ30_19070</name>
</gene>
<dbReference type="InterPro" id="IPR050204">
    <property type="entry name" value="AraC_XylS_family_regulators"/>
</dbReference>
<dbReference type="AlphaFoldDB" id="A0A7K0EPD7"/>
<dbReference type="Gene3D" id="1.10.10.60">
    <property type="entry name" value="Homeodomain-like"/>
    <property type="match status" value="1"/>
</dbReference>
<dbReference type="SMART" id="SM00342">
    <property type="entry name" value="HTH_ARAC"/>
    <property type="match status" value="1"/>
</dbReference>
<evidence type="ECO:0000256" key="1">
    <source>
        <dbReference type="ARBA" id="ARBA00023015"/>
    </source>
</evidence>
<keyword evidence="3" id="KW-0804">Transcription</keyword>
<keyword evidence="6" id="KW-1185">Reference proteome</keyword>
<accession>A0A7K0EPD7</accession>
<reference evidence="5 6" key="1">
    <citation type="journal article" date="2018" name="Antonie Van Leeuwenhoek">
        <title>Larkinella terrae sp. nov., isolated from soil on Jeju Island, South Korea.</title>
        <authorList>
            <person name="Ten L.N."/>
            <person name="Jeon J."/>
            <person name="Park S.J."/>
            <person name="Park S."/>
            <person name="Lee S.Y."/>
            <person name="Kim M.K."/>
            <person name="Jung H.Y."/>
        </authorList>
    </citation>
    <scope>NUCLEOTIDE SEQUENCE [LARGE SCALE GENOMIC DNA]</scope>
    <source>
        <strain evidence="5 6">KCTC 52001</strain>
    </source>
</reference>
<dbReference type="GO" id="GO:0003700">
    <property type="term" value="F:DNA-binding transcription factor activity"/>
    <property type="evidence" value="ECO:0007669"/>
    <property type="project" value="InterPro"/>
</dbReference>
<proteinExistence type="predicted"/>
<name>A0A7K0EPD7_9BACT</name>
<sequence>MNYEQIPPPAYLREHVRYFWVLESSSRDSSPKTFRPLADGCPGLLFQQPEQGVFYDQSRKQLPGIFVYGQTTSQAQLCLSGQLNTIGICFYPNALKSIFGFNASELTNTCTDLNELAEKQGFHLLEQLSSIPSTGGRIELLSRFLVSQIKKNEATADGLIQYALSQLIQSKGNVSLKELQKTANLSERSFERKFNHWVGISPKMFAKICRFQASLNQFRSNDFDRLSDIAFDNLYADQSHFIRSFKEFAGFSPNQFQKRSIEVVENFPQLIG</sequence>
<organism evidence="5 6">
    <name type="scientific">Larkinella terrae</name>
    <dbReference type="NCBI Taxonomy" id="2025311"/>
    <lineage>
        <taxon>Bacteria</taxon>
        <taxon>Pseudomonadati</taxon>
        <taxon>Bacteroidota</taxon>
        <taxon>Cytophagia</taxon>
        <taxon>Cytophagales</taxon>
        <taxon>Spirosomataceae</taxon>
        <taxon>Larkinella</taxon>
    </lineage>
</organism>
<feature type="domain" description="HTH araC/xylS-type" evidence="4">
    <location>
        <begin position="157"/>
        <end position="259"/>
    </location>
</feature>
<evidence type="ECO:0000256" key="3">
    <source>
        <dbReference type="ARBA" id="ARBA00023163"/>
    </source>
</evidence>
<evidence type="ECO:0000256" key="2">
    <source>
        <dbReference type="ARBA" id="ARBA00023125"/>
    </source>
</evidence>
<dbReference type="InterPro" id="IPR009057">
    <property type="entry name" value="Homeodomain-like_sf"/>
</dbReference>
<dbReference type="Pfam" id="PF12833">
    <property type="entry name" value="HTH_18"/>
    <property type="match status" value="1"/>
</dbReference>
<dbReference type="PROSITE" id="PS01124">
    <property type="entry name" value="HTH_ARAC_FAMILY_2"/>
    <property type="match status" value="1"/>
</dbReference>
<comment type="caution">
    <text evidence="5">The sequence shown here is derived from an EMBL/GenBank/DDBJ whole genome shotgun (WGS) entry which is preliminary data.</text>
</comment>
<keyword evidence="1" id="KW-0805">Transcription regulation</keyword>
<dbReference type="PANTHER" id="PTHR46796:SF13">
    <property type="entry name" value="HTH-TYPE TRANSCRIPTIONAL ACTIVATOR RHAS"/>
    <property type="match status" value="1"/>
</dbReference>
<dbReference type="Pfam" id="PF20240">
    <property type="entry name" value="DUF6597"/>
    <property type="match status" value="1"/>
</dbReference>
<dbReference type="GO" id="GO:0043565">
    <property type="term" value="F:sequence-specific DNA binding"/>
    <property type="evidence" value="ECO:0007669"/>
    <property type="project" value="InterPro"/>
</dbReference>
<evidence type="ECO:0000259" key="4">
    <source>
        <dbReference type="PROSITE" id="PS01124"/>
    </source>
</evidence>